<evidence type="ECO:0000256" key="4">
    <source>
        <dbReference type="ARBA" id="ARBA00022833"/>
    </source>
</evidence>
<evidence type="ECO:0000256" key="1">
    <source>
        <dbReference type="ARBA" id="ARBA00007749"/>
    </source>
</evidence>
<comment type="similarity">
    <text evidence="1">Belongs to the metallo-beta-lactamase superfamily.</text>
</comment>
<evidence type="ECO:0000256" key="5">
    <source>
        <dbReference type="SAM" id="SignalP"/>
    </source>
</evidence>
<gene>
    <name evidence="7" type="ORF">J2X21_005229</name>
</gene>
<dbReference type="InterPro" id="IPR036866">
    <property type="entry name" value="RibonucZ/Hydroxyglut_hydro"/>
</dbReference>
<keyword evidence="4" id="KW-0862">Zinc</keyword>
<dbReference type="Pfam" id="PF00753">
    <property type="entry name" value="Lactamase_B"/>
    <property type="match status" value="1"/>
</dbReference>
<dbReference type="SUPFAM" id="SSF56281">
    <property type="entry name" value="Metallo-hydrolase/oxidoreductase"/>
    <property type="match status" value="1"/>
</dbReference>
<dbReference type="PANTHER" id="PTHR42978">
    <property type="entry name" value="QUORUM-QUENCHING LACTONASE YTNP-RELATED-RELATED"/>
    <property type="match status" value="1"/>
</dbReference>
<accession>A0ABU2AFV3</accession>
<evidence type="ECO:0000256" key="3">
    <source>
        <dbReference type="ARBA" id="ARBA00022801"/>
    </source>
</evidence>
<dbReference type="RefSeq" id="WP_310333059.1">
    <property type="nucleotide sequence ID" value="NZ_JAVDXV010000013.1"/>
</dbReference>
<protein>
    <submittedName>
        <fullName evidence="7">Glyoxylase-like metal-dependent hydrolase (Beta-lactamase superfamily II)</fullName>
    </submittedName>
</protein>
<keyword evidence="3" id="KW-0378">Hydrolase</keyword>
<evidence type="ECO:0000313" key="8">
    <source>
        <dbReference type="Proteomes" id="UP001180825"/>
    </source>
</evidence>
<reference evidence="7 8" key="1">
    <citation type="submission" date="2023-07" db="EMBL/GenBank/DDBJ databases">
        <title>Sorghum-associated microbial communities from plants grown in Nebraska, USA.</title>
        <authorList>
            <person name="Schachtman D."/>
        </authorList>
    </citation>
    <scope>NUCLEOTIDE SEQUENCE [LARGE SCALE GENOMIC DNA]</scope>
    <source>
        <strain evidence="7 8">BE316</strain>
    </source>
</reference>
<dbReference type="PANTHER" id="PTHR42978:SF6">
    <property type="entry name" value="QUORUM-QUENCHING LACTONASE YTNP-RELATED"/>
    <property type="match status" value="1"/>
</dbReference>
<evidence type="ECO:0000256" key="2">
    <source>
        <dbReference type="ARBA" id="ARBA00022723"/>
    </source>
</evidence>
<evidence type="ECO:0000259" key="6">
    <source>
        <dbReference type="SMART" id="SM00849"/>
    </source>
</evidence>
<dbReference type="Proteomes" id="UP001180825">
    <property type="component" value="Unassembled WGS sequence"/>
</dbReference>
<dbReference type="InterPro" id="IPR051013">
    <property type="entry name" value="MBL_superfamily_lactonases"/>
</dbReference>
<keyword evidence="8" id="KW-1185">Reference proteome</keyword>
<feature type="signal peptide" evidence="5">
    <location>
        <begin position="1"/>
        <end position="28"/>
    </location>
</feature>
<keyword evidence="5" id="KW-0732">Signal</keyword>
<proteinExistence type="inferred from homology"/>
<dbReference type="SMART" id="SM00849">
    <property type="entry name" value="Lactamase_B"/>
    <property type="match status" value="1"/>
</dbReference>
<dbReference type="CDD" id="cd07720">
    <property type="entry name" value="OPHC2-like_MBL-fold"/>
    <property type="match status" value="1"/>
</dbReference>
<organism evidence="7 8">
    <name type="scientific">Roseateles asaccharophilus</name>
    <dbReference type="NCBI Taxonomy" id="582607"/>
    <lineage>
        <taxon>Bacteria</taxon>
        <taxon>Pseudomonadati</taxon>
        <taxon>Pseudomonadota</taxon>
        <taxon>Betaproteobacteria</taxon>
        <taxon>Burkholderiales</taxon>
        <taxon>Sphaerotilaceae</taxon>
        <taxon>Roseateles</taxon>
    </lineage>
</organism>
<name>A0ABU2AFV3_9BURK</name>
<sequence>MQALSFVSRFPARLALAAAIGLAGLAPAAWVAPAQAAAPQHKTQAPGWYRLVLGAFEITALSDGTVALPVDQLLHAPHGHVAAELKQHFQSAPLETSVNAWLINTGSRLVLVDAGAGGLFGPTLGKLMQQIRAAGYASEQVDDILITHMHADHVGGLAADGQRLFSNATVHAHKAEAEYWLSQAQLDAAPQEKKGFFQGAQASLQPYVKAGRLKTFERDSEIVPGVRTVATPGHTPGHAIYAVESQGQRLVLIGDLIHVASVQLASPGITIAFDTDEPQAAAARARVFAELARDGSLVGASHFSFPGMGRLRQAGKGWTWLPLDYSTQLR</sequence>
<evidence type="ECO:0000313" key="7">
    <source>
        <dbReference type="EMBL" id="MDR7336059.1"/>
    </source>
</evidence>
<feature type="domain" description="Metallo-beta-lactamase" evidence="6">
    <location>
        <begin position="97"/>
        <end position="302"/>
    </location>
</feature>
<dbReference type="Gene3D" id="3.60.15.10">
    <property type="entry name" value="Ribonuclease Z/Hydroxyacylglutathione hydrolase-like"/>
    <property type="match status" value="1"/>
</dbReference>
<dbReference type="EMBL" id="JAVDXV010000013">
    <property type="protein sequence ID" value="MDR7336059.1"/>
    <property type="molecule type" value="Genomic_DNA"/>
</dbReference>
<keyword evidence="2" id="KW-0479">Metal-binding</keyword>
<comment type="caution">
    <text evidence="7">The sequence shown here is derived from an EMBL/GenBank/DDBJ whole genome shotgun (WGS) entry which is preliminary data.</text>
</comment>
<feature type="chain" id="PRO_5046550345" evidence="5">
    <location>
        <begin position="29"/>
        <end position="330"/>
    </location>
</feature>
<dbReference type="InterPro" id="IPR001279">
    <property type="entry name" value="Metallo-B-lactamas"/>
</dbReference>